<feature type="coiled-coil region" evidence="1">
    <location>
        <begin position="1732"/>
        <end position="1759"/>
    </location>
</feature>
<proteinExistence type="predicted"/>
<dbReference type="CDD" id="cd18809">
    <property type="entry name" value="SF1_C_RecD"/>
    <property type="match status" value="1"/>
</dbReference>
<dbReference type="InterPro" id="IPR027417">
    <property type="entry name" value="P-loop_NTPase"/>
</dbReference>
<dbReference type="InterPro" id="IPR014862">
    <property type="entry name" value="TrwC"/>
</dbReference>
<feature type="compositionally biased region" description="Basic and acidic residues" evidence="2">
    <location>
        <begin position="1541"/>
        <end position="1557"/>
    </location>
</feature>
<dbReference type="Pfam" id="PF08751">
    <property type="entry name" value="TrwC"/>
    <property type="match status" value="1"/>
</dbReference>
<feature type="domain" description="TrwC relaxase" evidence="3">
    <location>
        <begin position="9"/>
        <end position="407"/>
    </location>
</feature>
<feature type="compositionally biased region" description="Basic and acidic residues" evidence="2">
    <location>
        <begin position="1609"/>
        <end position="1625"/>
    </location>
</feature>
<gene>
    <name evidence="4" type="ORF">HNQ79_005903</name>
</gene>
<reference evidence="4 5" key="1">
    <citation type="submission" date="2020-08" db="EMBL/GenBank/DDBJ databases">
        <title>Genomic Encyclopedia of Type Strains, Phase IV (KMG-IV): sequencing the most valuable type-strain genomes for metagenomic binning, comparative biology and taxonomic classification.</title>
        <authorList>
            <person name="Goeker M."/>
        </authorList>
    </citation>
    <scope>NUCLEOTIDE SEQUENCE [LARGE SCALE GENOMIC DNA]</scope>
    <source>
        <strain evidence="4 5">DSM 40141</strain>
    </source>
</reference>
<keyword evidence="1" id="KW-0175">Coiled coil</keyword>
<evidence type="ECO:0000256" key="2">
    <source>
        <dbReference type="SAM" id="MobiDB-lite"/>
    </source>
</evidence>
<accession>A0A7X0HKR9</accession>
<feature type="compositionally biased region" description="Low complexity" evidence="2">
    <location>
        <begin position="1558"/>
        <end position="1574"/>
    </location>
</feature>
<feature type="compositionally biased region" description="Low complexity" evidence="2">
    <location>
        <begin position="1853"/>
        <end position="1866"/>
    </location>
</feature>
<feature type="compositionally biased region" description="Basic and acidic residues" evidence="2">
    <location>
        <begin position="1469"/>
        <end position="1498"/>
    </location>
</feature>
<dbReference type="EMBL" id="JACHEM010000021">
    <property type="protein sequence ID" value="MBB6439391.1"/>
    <property type="molecule type" value="Genomic_DNA"/>
</dbReference>
<dbReference type="SUPFAM" id="SSF52540">
    <property type="entry name" value="P-loop containing nucleoside triphosphate hydrolases"/>
    <property type="match status" value="2"/>
</dbReference>
<organism evidence="4 5">
    <name type="scientific">Streptomyces candidus</name>
    <dbReference type="NCBI Taxonomy" id="67283"/>
    <lineage>
        <taxon>Bacteria</taxon>
        <taxon>Bacillati</taxon>
        <taxon>Actinomycetota</taxon>
        <taxon>Actinomycetes</taxon>
        <taxon>Kitasatosporales</taxon>
        <taxon>Streptomycetaceae</taxon>
        <taxon>Streptomyces</taxon>
    </lineage>
</organism>
<dbReference type="NCBIfam" id="NF041492">
    <property type="entry name" value="MobF"/>
    <property type="match status" value="1"/>
</dbReference>
<sequence length="1881" mass="205972">MMTVHLLSAGDGYAYYIRETASADEQRERGEELGDYYAASGNPPGIWMGSGIDALGVSGAVSEAQMKALFGEGLHPDAEQIIAERIAAGYTSKQALRAVKLGRRYMQFVQKDTPFSRMLNEESERFLRQELREPNAKERAEIRGRVGAVQFRSEHGRSPESKEELGRFIKLQEGGKQRNAVAGFDLVFTAPKSVSVLWGLGDEGVRQAVEQAHVQAIGETLGWLEQKATMTRTGVNGIAQENVAGGLVATRFRHYDSRTGDPLLHDHVVVSNKVMGLDGKWRSLDSKLLYAQNVPASEYYNLRVMEAVCESLGLRAEAREVTPGKRPVMEIAGVGTDLIEAHSSRSKSIKERTVELVAEYREKFGHEPSSKTLTALMQQATLETRPDKGAARPLAELRTEWREAAVEAFGADRVDHLLQNARAAAAKTRPSAEAVPHLDVHRAAREVLETVSDHRSVWGRRQVLAEARRWVMQATRGAAPSGDLAERITTRVLAAEVIDITPADLNPAFAPLMRDDGTSIYRRRETELYTSTAVLAAEDRIVSAARTQVIPAVSAEVYERVEAAYQQANPERRLDAGQRELARTFATSEQLVAAGIGPAGAGKTTAMRVAADAVRESGGRVIGLGPSARAASELSNGLDAPAYVLHEWLGARERLQQGQRVRAEFQLNAGDVIVVDEAGMAGSKRLAAIVADAQAAGALVRLIGDPFQLSAVESGGALRLLANTVHVVELESLHRFRTAGEGAASLALRSGEPEDAWTWYLDNERVVAGTREQMLHAIFADWQADIEQGHTALMMADDNASVTELNTLAQAYRMGAGQVDAGQAVDLPDGLQAHRGDMIVTRKNARTNVLRGGKDFVKNGDQWVIEAIQQNGDLAVRHTDHGGRTVLPADYVNSFVELGYASTGHRGQGATVDTGSGLFTRATSRESAYVQTTRGRQQNRIYVVLDEGQTMRDVLDTIAQTQRASVSATEAIRAEQDREWGIPQLAAQYTDVHARALALRYQSMARSVLGESAESLIAEDAWPAVERALRDAERAGFAPERILFSAYHERDFSDAEDNAAVLSWRLDNHVDDARSVLRRLEEQGTTRPLRDLTDDQLGRLAERAAERRTQALETLHRADARVANQPRPVVVDGLPVPAWPGRQYGELSRLQLSQAIAEARRDTRLAALSVTRALREGRIDNVSALREGQDESAAALREDRTAFVAARRADAREAAARLHALKDEQRVRGAMTWRDRSREEWQREPGPGRAHTAGMDGESVAAEMRANLYGQDEAQQRLSRAELVDQRVRAEQRLRRLLPDAPEAVADHTGPLPEWLAPREVERDQHTPVAWIEHLDVRRQIIDERLAQTGRALAADPPGWASTLGPVPPRDTELRAAWERAAALADAWRTQRRVRPTQPGIGEQPGGRDAAAWQALQEQVAEVGRRARATASAAQRGEALAAAARAAGEPTAELAPEPVAVAVAETTAADERQEAANTTEPERETAPVPDRSADIQHDLDDDVDTPAPEEARAVDDAVQVPEPEQDPRALSADDVQLDTAEEVRAPELELEAERAADAGDVQVDPVEEVQAPEPEQLRAAVAGERTADPEEVQEPTTAAYDADTTTQEEDARREDGQEPEQRRPYGDTPDAELGETLAYYVEAADSAQALAAAQEAKAAELLAALEPGGAVERTVDERAARVQAIENLRETASQIPVLEATDLRQRQQAQALEDRLAETARFGRPAVRGDERVQLEERLMTLRAQQEQLASQITAARQRQAENERVAGNPREHDEVLAAWQRAGGSREAVLERTLAARQRRADSAVTEAAATRRDVGQFDAAAATVRQEMNRRDGQPYQQRIAEDARRIQAQQAVLQQQVQAQQAARPGPEDQQNRSGPKR</sequence>
<feature type="region of interest" description="Disordered" evidence="2">
    <location>
        <begin position="1469"/>
        <end position="1637"/>
    </location>
</feature>
<evidence type="ECO:0000256" key="1">
    <source>
        <dbReference type="SAM" id="Coils"/>
    </source>
</evidence>
<evidence type="ECO:0000313" key="5">
    <source>
        <dbReference type="Proteomes" id="UP000540423"/>
    </source>
</evidence>
<feature type="compositionally biased region" description="Low complexity" evidence="2">
    <location>
        <begin position="1594"/>
        <end position="1605"/>
    </location>
</feature>
<comment type="caution">
    <text evidence="4">The sequence shown here is derived from an EMBL/GenBank/DDBJ whole genome shotgun (WGS) entry which is preliminary data.</text>
</comment>
<feature type="region of interest" description="Disordered" evidence="2">
    <location>
        <begin position="1391"/>
        <end position="1410"/>
    </location>
</feature>
<protein>
    <submittedName>
        <fullName evidence="4">Conjugative relaxase-like TrwC/TraI family protein</fullName>
    </submittedName>
</protein>
<feature type="region of interest" description="Disordered" evidence="2">
    <location>
        <begin position="1853"/>
        <end position="1881"/>
    </location>
</feature>
<evidence type="ECO:0000313" key="4">
    <source>
        <dbReference type="EMBL" id="MBB6439391.1"/>
    </source>
</evidence>
<feature type="compositionally biased region" description="Basic and acidic residues" evidence="2">
    <location>
        <begin position="1229"/>
        <end position="1243"/>
    </location>
</feature>
<dbReference type="RefSeq" id="WP_185035939.1">
    <property type="nucleotide sequence ID" value="NZ_BNBN01000015.1"/>
</dbReference>
<dbReference type="Pfam" id="PF13604">
    <property type="entry name" value="AAA_30"/>
    <property type="match status" value="1"/>
</dbReference>
<evidence type="ECO:0000259" key="3">
    <source>
        <dbReference type="Pfam" id="PF08751"/>
    </source>
</evidence>
<dbReference type="Gene3D" id="2.30.30.940">
    <property type="match status" value="1"/>
</dbReference>
<name>A0A7X0HKR9_9ACTN</name>
<feature type="region of interest" description="Disordered" evidence="2">
    <location>
        <begin position="1229"/>
        <end position="1255"/>
    </location>
</feature>
<keyword evidence="5" id="KW-1185">Reference proteome</keyword>
<dbReference type="Proteomes" id="UP000540423">
    <property type="component" value="Unassembled WGS sequence"/>
</dbReference>
<dbReference type="Gene3D" id="3.40.50.300">
    <property type="entry name" value="P-loop containing nucleotide triphosphate hydrolases"/>
    <property type="match status" value="2"/>
</dbReference>
<dbReference type="SUPFAM" id="SSF55464">
    <property type="entry name" value="Origin of replication-binding domain, RBD-like"/>
    <property type="match status" value="1"/>
</dbReference>